<sequence length="358" mass="39578">MNFKAEDLFKKAVQLDASDIHLTCGESPVYRVDGALQVYKSFDTLTDSAMREIIFGLTTSEQKELLLINKEIDFSISSENVARFRVNAFFQKGTLAISLRRIPSKIPSLTDLSLPAILTDFCRLPQGLVLVTGPSGQGKSTTLAVMIDYINKTRAERIITIEDPIEYVFTNDKSIIEQREMHTDTLSWEVALRSSLRQDPNVLLVGEMRDPETIASAVTIAETGHLVFATLHTNSSAQAVDRIVDAFPEKQQNQIRVQLSMILEGVVSQRLIPMVSGGRTPACEVLLATPAVRNLIREGKTYQIDNIIATSSDFGMLTLERSLADLVIKGKVSVDEAKKHTPNPADLVRILSKNYAGV</sequence>
<evidence type="ECO:0000313" key="4">
    <source>
        <dbReference type="Proteomes" id="UP000230340"/>
    </source>
</evidence>
<evidence type="ECO:0000259" key="2">
    <source>
        <dbReference type="Pfam" id="PF00437"/>
    </source>
</evidence>
<dbReference type="NCBIfam" id="TIGR01420">
    <property type="entry name" value="pilT_fam"/>
    <property type="match status" value="1"/>
</dbReference>
<dbReference type="InterPro" id="IPR027417">
    <property type="entry name" value="P-loop_NTPase"/>
</dbReference>
<name>A0A2H0XE51_UNCKA</name>
<dbReference type="PANTHER" id="PTHR30486">
    <property type="entry name" value="TWITCHING MOTILITY PROTEIN PILT"/>
    <property type="match status" value="1"/>
</dbReference>
<evidence type="ECO:0000313" key="3">
    <source>
        <dbReference type="EMBL" id="PIS23162.1"/>
    </source>
</evidence>
<accession>A0A2H0XE51</accession>
<evidence type="ECO:0000256" key="1">
    <source>
        <dbReference type="ARBA" id="ARBA00006611"/>
    </source>
</evidence>
<dbReference type="Proteomes" id="UP000230340">
    <property type="component" value="Unassembled WGS sequence"/>
</dbReference>
<comment type="similarity">
    <text evidence="1">Belongs to the GSP E family.</text>
</comment>
<comment type="caution">
    <text evidence="3">The sequence shown here is derived from an EMBL/GenBank/DDBJ whole genome shotgun (WGS) entry which is preliminary data.</text>
</comment>
<dbReference type="Gene3D" id="3.30.450.90">
    <property type="match status" value="1"/>
</dbReference>
<dbReference type="InterPro" id="IPR001482">
    <property type="entry name" value="T2SS/T4SS_dom"/>
</dbReference>
<protein>
    <submittedName>
        <fullName evidence="3">Type IV pili twitching motility protein PilT</fullName>
    </submittedName>
</protein>
<gene>
    <name evidence="3" type="ORF">COT49_01540</name>
</gene>
<dbReference type="AlphaFoldDB" id="A0A2H0XE51"/>
<dbReference type="InterPro" id="IPR006321">
    <property type="entry name" value="PilT/PilU"/>
</dbReference>
<dbReference type="Gene3D" id="3.40.50.300">
    <property type="entry name" value="P-loop containing nucleotide triphosphate hydrolases"/>
    <property type="match status" value="1"/>
</dbReference>
<dbReference type="EMBL" id="PEYT01000010">
    <property type="protein sequence ID" value="PIS23162.1"/>
    <property type="molecule type" value="Genomic_DNA"/>
</dbReference>
<reference evidence="4" key="1">
    <citation type="submission" date="2017-09" db="EMBL/GenBank/DDBJ databases">
        <title>Depth-based differentiation of microbial function through sediment-hosted aquifers and enrichment of novel symbionts in the deep terrestrial subsurface.</title>
        <authorList>
            <person name="Probst A.J."/>
            <person name="Ladd B."/>
            <person name="Jarett J.K."/>
            <person name="Geller-Mcgrath D.E."/>
            <person name="Sieber C.M.K."/>
            <person name="Emerson J.B."/>
            <person name="Anantharaman K."/>
            <person name="Thomas B.C."/>
            <person name="Malmstrom R."/>
            <person name="Stieglmeier M."/>
            <person name="Klingl A."/>
            <person name="Woyke T."/>
            <person name="Ryan C.M."/>
            <person name="Banfield J.F."/>
        </authorList>
    </citation>
    <scope>NUCLEOTIDE SEQUENCE [LARGE SCALE GENOMIC DNA]</scope>
</reference>
<dbReference type="GO" id="GO:0005524">
    <property type="term" value="F:ATP binding"/>
    <property type="evidence" value="ECO:0007669"/>
    <property type="project" value="InterPro"/>
</dbReference>
<dbReference type="PANTHER" id="PTHR30486:SF16">
    <property type="entry name" value="TWITCHING MOTILITY PROTEIN PILT"/>
    <property type="match status" value="1"/>
</dbReference>
<dbReference type="SUPFAM" id="SSF52540">
    <property type="entry name" value="P-loop containing nucleoside triphosphate hydrolases"/>
    <property type="match status" value="1"/>
</dbReference>
<dbReference type="GO" id="GO:0016887">
    <property type="term" value="F:ATP hydrolysis activity"/>
    <property type="evidence" value="ECO:0007669"/>
    <property type="project" value="InterPro"/>
</dbReference>
<proteinExistence type="inferred from homology"/>
<organism evidence="3 4">
    <name type="scientific">candidate division WWE3 bacterium CG08_land_8_20_14_0_20_40_13</name>
    <dbReference type="NCBI Taxonomy" id="1975084"/>
    <lineage>
        <taxon>Bacteria</taxon>
        <taxon>Katanobacteria</taxon>
    </lineage>
</organism>
<dbReference type="InterPro" id="IPR050921">
    <property type="entry name" value="T4SS_GSP_E_ATPase"/>
</dbReference>
<feature type="domain" description="Bacterial type II secretion system protein E" evidence="2">
    <location>
        <begin position="8"/>
        <end position="274"/>
    </location>
</feature>
<dbReference type="Pfam" id="PF00437">
    <property type="entry name" value="T2SSE"/>
    <property type="match status" value="1"/>
</dbReference>
<dbReference type="CDD" id="cd01131">
    <property type="entry name" value="PilT"/>
    <property type="match status" value="1"/>
</dbReference>